<keyword evidence="1" id="KW-0472">Membrane</keyword>
<accession>A0ABV9MIY2</accession>
<gene>
    <name evidence="2" type="ORF">ACFO7V_02915</name>
</gene>
<proteinExistence type="predicted"/>
<comment type="caution">
    <text evidence="2">The sequence shown here is derived from an EMBL/GenBank/DDBJ whole genome shotgun (WGS) entry which is preliminary data.</text>
</comment>
<dbReference type="Proteomes" id="UP001595884">
    <property type="component" value="Unassembled WGS sequence"/>
</dbReference>
<evidence type="ECO:0000313" key="2">
    <source>
        <dbReference type="EMBL" id="MFC4715095.1"/>
    </source>
</evidence>
<name>A0ABV9MIY2_9MICC</name>
<feature type="transmembrane region" description="Helical" evidence="1">
    <location>
        <begin position="174"/>
        <end position="192"/>
    </location>
</feature>
<evidence type="ECO:0000256" key="1">
    <source>
        <dbReference type="SAM" id="Phobius"/>
    </source>
</evidence>
<dbReference type="RefSeq" id="WP_141392914.1">
    <property type="nucleotide sequence ID" value="NZ_BAAAVQ010000046.1"/>
</dbReference>
<reference evidence="3" key="1">
    <citation type="journal article" date="2019" name="Int. J. Syst. Evol. Microbiol.">
        <title>The Global Catalogue of Microorganisms (GCM) 10K type strain sequencing project: providing services to taxonomists for standard genome sequencing and annotation.</title>
        <authorList>
            <consortium name="The Broad Institute Genomics Platform"/>
            <consortium name="The Broad Institute Genome Sequencing Center for Infectious Disease"/>
            <person name="Wu L."/>
            <person name="Ma J."/>
        </authorList>
    </citation>
    <scope>NUCLEOTIDE SEQUENCE [LARGE SCALE GENOMIC DNA]</scope>
    <source>
        <strain evidence="3">CGMCC 1.12849</strain>
    </source>
</reference>
<keyword evidence="1" id="KW-1133">Transmembrane helix</keyword>
<dbReference type="EMBL" id="JBHSHE010000011">
    <property type="protein sequence ID" value="MFC4715095.1"/>
    <property type="molecule type" value="Genomic_DNA"/>
</dbReference>
<keyword evidence="3" id="KW-1185">Reference proteome</keyword>
<sequence length="207" mass="22319">MNENKPRMQLSAVSIFIWFAVLLGLAGNTALAMTHLVLGSSTLVVLCLWVLRCLVLASFWLLPITRTAKIFGIGIILLSVLLDVLLKLPVLGSVEYGDWFFVSALDLTGAYTGYFHTLGLILPLVTLTGWFILRPRRLAGWITGLAAALGFGFLALSTAQAADGTLTTFMLATMARYILPAWLAVVADALAARYSGGRQAKKQSAKS</sequence>
<evidence type="ECO:0000313" key="3">
    <source>
        <dbReference type="Proteomes" id="UP001595884"/>
    </source>
</evidence>
<keyword evidence="1" id="KW-0812">Transmembrane</keyword>
<feature type="transmembrane region" description="Helical" evidence="1">
    <location>
        <begin position="70"/>
        <end position="91"/>
    </location>
</feature>
<organism evidence="2 3">
    <name type="scientific">Glutamicibacter bergerei</name>
    <dbReference type="NCBI Taxonomy" id="256702"/>
    <lineage>
        <taxon>Bacteria</taxon>
        <taxon>Bacillati</taxon>
        <taxon>Actinomycetota</taxon>
        <taxon>Actinomycetes</taxon>
        <taxon>Micrococcales</taxon>
        <taxon>Micrococcaceae</taxon>
        <taxon>Glutamicibacter</taxon>
    </lineage>
</organism>
<feature type="transmembrane region" description="Helical" evidence="1">
    <location>
        <begin position="111"/>
        <end position="133"/>
    </location>
</feature>
<feature type="transmembrane region" description="Helical" evidence="1">
    <location>
        <begin position="42"/>
        <end position="63"/>
    </location>
</feature>
<feature type="transmembrane region" description="Helical" evidence="1">
    <location>
        <begin position="140"/>
        <end position="162"/>
    </location>
</feature>
<protein>
    <submittedName>
        <fullName evidence="2">Uncharacterized protein</fullName>
    </submittedName>
</protein>